<sequence>MMSLLAIASGQMMIYRKRIAKSYCTSADNEGLQKKLWTFSQQSFALMSSGPLLFDVSSWSTDY</sequence>
<gene>
    <name evidence="1" type="ORF">AUC60_21320</name>
</gene>
<dbReference type="AlphaFoldDB" id="A0A1Y3NWE4"/>
<name>A0A1Y3NWE4_9PSED</name>
<comment type="caution">
    <text evidence="1">The sequence shown here is derived from an EMBL/GenBank/DDBJ whole genome shotgun (WGS) entry which is preliminary data.</text>
</comment>
<reference evidence="1 2" key="1">
    <citation type="journal article" date="2017" name="Syst. Appl. Microbiol.">
        <title>Pseudomonas caspiana sp. nov., a citrus pathogen in the Pseudomonas syringae phylogenetic group.</title>
        <authorList>
            <person name="Busquets A."/>
            <person name="Gomila M."/>
            <person name="Beiki F."/>
            <person name="Mulet M."/>
            <person name="Rahimian H."/>
            <person name="Garcia-Valdes E."/>
            <person name="Lalucat J."/>
        </authorList>
    </citation>
    <scope>NUCLEOTIDE SEQUENCE [LARGE SCALE GENOMIC DNA]</scope>
    <source>
        <strain evidence="1 2">FBF102</strain>
    </source>
</reference>
<proteinExistence type="predicted"/>
<organism evidence="1 2">
    <name type="scientific">Pseudomonas caspiana</name>
    <dbReference type="NCBI Taxonomy" id="1451454"/>
    <lineage>
        <taxon>Bacteria</taxon>
        <taxon>Pseudomonadati</taxon>
        <taxon>Pseudomonadota</taxon>
        <taxon>Gammaproteobacteria</taxon>
        <taxon>Pseudomonadales</taxon>
        <taxon>Pseudomonadaceae</taxon>
        <taxon>Pseudomonas</taxon>
    </lineage>
</organism>
<dbReference type="EMBL" id="LOHF01000022">
    <property type="protein sequence ID" value="OUM71867.1"/>
    <property type="molecule type" value="Genomic_DNA"/>
</dbReference>
<dbReference type="Proteomes" id="UP000195440">
    <property type="component" value="Unassembled WGS sequence"/>
</dbReference>
<accession>A0A1Y3NWE4</accession>
<evidence type="ECO:0000313" key="2">
    <source>
        <dbReference type="Proteomes" id="UP000195440"/>
    </source>
</evidence>
<keyword evidence="2" id="KW-1185">Reference proteome</keyword>
<evidence type="ECO:0000313" key="1">
    <source>
        <dbReference type="EMBL" id="OUM71867.1"/>
    </source>
</evidence>
<protein>
    <submittedName>
        <fullName evidence="1">Uncharacterized protein</fullName>
    </submittedName>
</protein>